<reference evidence="2" key="1">
    <citation type="submission" date="2022-06" db="EMBL/GenBank/DDBJ databases">
        <authorList>
            <person name="Berger JAMES D."/>
            <person name="Berger JAMES D."/>
        </authorList>
    </citation>
    <scope>NUCLEOTIDE SEQUENCE [LARGE SCALE GENOMIC DNA]</scope>
</reference>
<dbReference type="AlphaFoldDB" id="A0AA85JHM0"/>
<proteinExistence type="predicted"/>
<evidence type="ECO:0000313" key="3">
    <source>
        <dbReference type="WBParaSite" id="TREG1_2190.1"/>
    </source>
</evidence>
<organism evidence="2 3">
    <name type="scientific">Trichobilharzia regenti</name>
    <name type="common">Nasal bird schistosome</name>
    <dbReference type="NCBI Taxonomy" id="157069"/>
    <lineage>
        <taxon>Eukaryota</taxon>
        <taxon>Metazoa</taxon>
        <taxon>Spiralia</taxon>
        <taxon>Lophotrochozoa</taxon>
        <taxon>Platyhelminthes</taxon>
        <taxon>Trematoda</taxon>
        <taxon>Digenea</taxon>
        <taxon>Strigeidida</taxon>
        <taxon>Schistosomatoidea</taxon>
        <taxon>Schistosomatidae</taxon>
        <taxon>Trichobilharzia</taxon>
    </lineage>
</organism>
<feature type="transmembrane region" description="Helical" evidence="1">
    <location>
        <begin position="158"/>
        <end position="175"/>
    </location>
</feature>
<sequence>MNLKFKGDTVAEVIKSRLSKCIKLSFHAADLHLVFTNRYMIGQCVKDKLPLMSTSMCIYSFECLCKHDDIACCKRVLWKRVAEHHPVWLMKGEYRTTKSSICEYLLESGHSAAPTHVICPLKSTGQNRTTPKSFFFSTFAYLKLQKHMCSKTSCSTPFFTLDILIFFYFIIWYSVDNGINEKESH</sequence>
<reference evidence="3" key="2">
    <citation type="submission" date="2023-11" db="UniProtKB">
        <authorList>
            <consortium name="WormBaseParasite"/>
        </authorList>
    </citation>
    <scope>IDENTIFICATION</scope>
</reference>
<keyword evidence="1" id="KW-1133">Transmembrane helix</keyword>
<name>A0AA85JHM0_TRIRE</name>
<protein>
    <submittedName>
        <fullName evidence="3">Uncharacterized protein</fullName>
    </submittedName>
</protein>
<keyword evidence="1" id="KW-0472">Membrane</keyword>
<evidence type="ECO:0000256" key="1">
    <source>
        <dbReference type="SAM" id="Phobius"/>
    </source>
</evidence>
<evidence type="ECO:0000313" key="2">
    <source>
        <dbReference type="Proteomes" id="UP000050795"/>
    </source>
</evidence>
<accession>A0AA85JHM0</accession>
<dbReference type="Proteomes" id="UP000050795">
    <property type="component" value="Unassembled WGS sequence"/>
</dbReference>
<dbReference type="WBParaSite" id="TREG1_2190.1">
    <property type="protein sequence ID" value="TREG1_2190.1"/>
    <property type="gene ID" value="TREG1_2190"/>
</dbReference>
<keyword evidence="2" id="KW-1185">Reference proteome</keyword>
<keyword evidence="1" id="KW-0812">Transmembrane</keyword>